<evidence type="ECO:0000313" key="3">
    <source>
        <dbReference type="EMBL" id="AJI22977.1"/>
    </source>
</evidence>
<feature type="transmembrane region" description="Helical" evidence="1">
    <location>
        <begin position="52"/>
        <end position="73"/>
    </location>
</feature>
<accession>A0A0B6APG3</accession>
<evidence type="ECO:0000256" key="1">
    <source>
        <dbReference type="SAM" id="Phobius"/>
    </source>
</evidence>
<keyword evidence="1" id="KW-1133">Transmembrane helix</keyword>
<dbReference type="Proteomes" id="UP000031829">
    <property type="component" value="Chromosome"/>
</dbReference>
<feature type="domain" description="Phosphatidic acid phosphatase type 2/haloperoxidase" evidence="2">
    <location>
        <begin position="1"/>
        <end position="68"/>
    </location>
</feature>
<feature type="transmembrane region" description="Helical" evidence="1">
    <location>
        <begin position="20"/>
        <end position="40"/>
    </location>
</feature>
<keyword evidence="1" id="KW-0472">Membrane</keyword>
<gene>
    <name evidence="3" type="ORF">BG04_5303</name>
</gene>
<dbReference type="RefSeq" id="WP_034651180.1">
    <property type="nucleotide sequence ID" value="NZ_CP009920.1"/>
</dbReference>
<dbReference type="InterPro" id="IPR036938">
    <property type="entry name" value="PAP2/HPO_sf"/>
</dbReference>
<dbReference type="Pfam" id="PF01569">
    <property type="entry name" value="PAP2"/>
    <property type="match status" value="1"/>
</dbReference>
<evidence type="ECO:0000259" key="2">
    <source>
        <dbReference type="Pfam" id="PF01569"/>
    </source>
</evidence>
<dbReference type="KEGG" id="bmeg:BG04_5303"/>
<dbReference type="HOGENOM" id="CLU_2696468_0_0_9"/>
<protein>
    <submittedName>
        <fullName evidence="3">PAP2 superfamily protein</fullName>
    </submittedName>
</protein>
<dbReference type="Gene3D" id="1.20.144.10">
    <property type="entry name" value="Phosphatidic acid phosphatase type 2/haloperoxidase"/>
    <property type="match status" value="1"/>
</dbReference>
<proteinExistence type="predicted"/>
<reference evidence="3 4" key="1">
    <citation type="journal article" date="2015" name="Genome Announc.">
        <title>Complete genome sequences for 35 biothreat assay-relevant bacillus species.</title>
        <authorList>
            <person name="Johnson S.L."/>
            <person name="Daligault H.E."/>
            <person name="Davenport K.W."/>
            <person name="Jaissle J."/>
            <person name="Frey K.G."/>
            <person name="Ladner J.T."/>
            <person name="Broomall S.M."/>
            <person name="Bishop-Lilly K.A."/>
            <person name="Bruce D.C."/>
            <person name="Gibbons H.S."/>
            <person name="Coyne S.R."/>
            <person name="Lo C.C."/>
            <person name="Meincke L."/>
            <person name="Munk A.C."/>
            <person name="Koroleva G.I."/>
            <person name="Rosenzweig C.N."/>
            <person name="Palacios G.F."/>
            <person name="Redden C.L."/>
            <person name="Minogue T.D."/>
            <person name="Chain P.S."/>
        </authorList>
    </citation>
    <scope>NUCLEOTIDE SEQUENCE [LARGE SCALE GENOMIC DNA]</scope>
    <source>
        <strain evidence="4">ATCC 14581 / DSM 32 / JCM 2506 / NBRC 15308 / NCIMB 9376 / NCTC 10342 / NRRL B-14308 / VKM B-512</strain>
    </source>
</reference>
<dbReference type="AlphaFoldDB" id="A0A0B6APG3"/>
<evidence type="ECO:0000313" key="4">
    <source>
        <dbReference type="Proteomes" id="UP000031829"/>
    </source>
</evidence>
<dbReference type="EMBL" id="CP009920">
    <property type="protein sequence ID" value="AJI22977.1"/>
    <property type="molecule type" value="Genomic_DNA"/>
</dbReference>
<dbReference type="InterPro" id="IPR000326">
    <property type="entry name" value="PAP2/HPO"/>
</dbReference>
<dbReference type="SUPFAM" id="SSF48317">
    <property type="entry name" value="Acid phosphatase/Vanadium-dependent haloperoxidase"/>
    <property type="match status" value="1"/>
</dbReference>
<organism evidence="3 4">
    <name type="scientific">Priestia megaterium (strain ATCC 14581 / DSM 32 / CCUG 1817 / JCM 2506 / NBRC 15308 / NCIMB 9376 / NCTC 10342 / NRRL B-14308 / VKM B-512 / Ford 19)</name>
    <name type="common">Bacillus megaterium</name>
    <dbReference type="NCBI Taxonomy" id="1348623"/>
    <lineage>
        <taxon>Bacteria</taxon>
        <taxon>Bacillati</taxon>
        <taxon>Bacillota</taxon>
        <taxon>Bacilli</taxon>
        <taxon>Bacillales</taxon>
        <taxon>Bacillaceae</taxon>
        <taxon>Priestia</taxon>
    </lineage>
</organism>
<keyword evidence="1" id="KW-0812">Transmembrane</keyword>
<name>A0A0B6APG3_PRIM2</name>
<sequence>MAFVIYAFAVFMLVRHSKKLWIPTLAPIAAILTLLLIAISRLFLGLQYPSDIAAGYVFGGVWLGLNVLCLEIFRLMKGISV</sequence>